<dbReference type="InterPro" id="IPR011491">
    <property type="entry name" value="FlgE_D2"/>
</dbReference>
<evidence type="ECO:0000259" key="6">
    <source>
        <dbReference type="Pfam" id="PF06429"/>
    </source>
</evidence>
<feature type="domain" description="Flagellar basal-body/hook protein C-terminal" evidence="6">
    <location>
        <begin position="406"/>
        <end position="447"/>
    </location>
</feature>
<gene>
    <name evidence="9" type="ORF">B5C34_08880</name>
</gene>
<evidence type="ECO:0000256" key="2">
    <source>
        <dbReference type="ARBA" id="ARBA00009677"/>
    </source>
</evidence>
<dbReference type="AlphaFoldDB" id="A0A219B5V0"/>
<dbReference type="GO" id="GO:0009425">
    <property type="term" value="C:bacterial-type flagellum basal body"/>
    <property type="evidence" value="ECO:0007669"/>
    <property type="project" value="UniProtKB-SubCell"/>
</dbReference>
<dbReference type="Pfam" id="PF07559">
    <property type="entry name" value="FlgE_D2"/>
    <property type="match status" value="1"/>
</dbReference>
<keyword evidence="9" id="KW-0969">Cilium</keyword>
<evidence type="ECO:0000256" key="1">
    <source>
        <dbReference type="ARBA" id="ARBA00004117"/>
    </source>
</evidence>
<protein>
    <recommendedName>
        <fullName evidence="3 5">Flagellar hook protein FlgE</fullName>
    </recommendedName>
</protein>
<keyword evidence="10" id="KW-1185">Reference proteome</keyword>
<feature type="domain" description="Flagellar hook protein FlgE/F/G-like D1" evidence="8">
    <location>
        <begin position="106"/>
        <end position="150"/>
    </location>
</feature>
<evidence type="ECO:0000256" key="3">
    <source>
        <dbReference type="ARBA" id="ARBA00019015"/>
    </source>
</evidence>
<evidence type="ECO:0000313" key="10">
    <source>
        <dbReference type="Proteomes" id="UP000198462"/>
    </source>
</evidence>
<comment type="caution">
    <text evidence="9">The sequence shown here is derived from an EMBL/GenBank/DDBJ whole genome shotgun (WGS) entry which is preliminary data.</text>
</comment>
<comment type="similarity">
    <text evidence="2 5">Belongs to the flagella basal body rod proteins family.</text>
</comment>
<dbReference type="GO" id="GO:0009424">
    <property type="term" value="C:bacterial-type flagellum hook"/>
    <property type="evidence" value="ECO:0007669"/>
    <property type="project" value="TreeGrafter"/>
</dbReference>
<reference evidence="10" key="1">
    <citation type="submission" date="2017-05" db="EMBL/GenBank/DDBJ databases">
        <authorList>
            <person name="Lin X."/>
        </authorList>
    </citation>
    <scope>NUCLEOTIDE SEQUENCE [LARGE SCALE GENOMIC DNA]</scope>
    <source>
        <strain evidence="10">JLT2012</strain>
    </source>
</reference>
<evidence type="ECO:0000259" key="7">
    <source>
        <dbReference type="Pfam" id="PF07559"/>
    </source>
</evidence>
<evidence type="ECO:0000256" key="5">
    <source>
        <dbReference type="RuleBase" id="RU362116"/>
    </source>
</evidence>
<accession>A0A219B5V0</accession>
<comment type="subcellular location">
    <subcellularLocation>
        <location evidence="1 5">Bacterial flagellum basal body</location>
    </subcellularLocation>
</comment>
<dbReference type="InterPro" id="IPR020013">
    <property type="entry name" value="Flagellar_FlgE/F/G"/>
</dbReference>
<keyword evidence="4 5" id="KW-0975">Bacterial flagellum</keyword>
<feature type="domain" description="Flagellar hook protein FlgE D2" evidence="7">
    <location>
        <begin position="217"/>
        <end position="331"/>
    </location>
</feature>
<dbReference type="EMBL" id="NFZT01000001">
    <property type="protein sequence ID" value="OWV33564.1"/>
    <property type="molecule type" value="Genomic_DNA"/>
</dbReference>
<keyword evidence="9" id="KW-0282">Flagellum</keyword>
<proteinExistence type="inferred from homology"/>
<evidence type="ECO:0000313" key="9">
    <source>
        <dbReference type="EMBL" id="OWV33564.1"/>
    </source>
</evidence>
<comment type="function">
    <text evidence="5">A flexible structure which links the flagellar filament to the drive apparatus in the basal body.</text>
</comment>
<dbReference type="InterPro" id="IPR037058">
    <property type="entry name" value="Falgellar_hook_FlgE_sf"/>
</dbReference>
<name>A0A219B5V0_9SPHN</name>
<dbReference type="OrthoDB" id="8372879at2"/>
<dbReference type="InterPro" id="IPR010930">
    <property type="entry name" value="Flg_bb/hook_C_dom"/>
</dbReference>
<dbReference type="NCBIfam" id="TIGR03506">
    <property type="entry name" value="FlgEFG_subfam"/>
    <property type="match status" value="1"/>
</dbReference>
<evidence type="ECO:0000256" key="4">
    <source>
        <dbReference type="ARBA" id="ARBA00023143"/>
    </source>
</evidence>
<dbReference type="GO" id="GO:0005829">
    <property type="term" value="C:cytosol"/>
    <property type="evidence" value="ECO:0007669"/>
    <property type="project" value="TreeGrafter"/>
</dbReference>
<dbReference type="InterPro" id="IPR053967">
    <property type="entry name" value="LlgE_F_G-like_D1"/>
</dbReference>
<dbReference type="GO" id="GO:0071978">
    <property type="term" value="P:bacterial-type flagellum-dependent swarming motility"/>
    <property type="evidence" value="ECO:0007669"/>
    <property type="project" value="TreeGrafter"/>
</dbReference>
<dbReference type="PANTHER" id="PTHR30435">
    <property type="entry name" value="FLAGELLAR PROTEIN"/>
    <property type="match status" value="1"/>
</dbReference>
<sequence>MVPKRGGDPPCGYRERETGPVSLYSALYAGVSGLGSNATAMAGVADNITNINTTAYKGVQTQFKTMVAVGNSGTTYSAGGIAAAPQTLISKQGVLQASASSTDLGIDGAGFFVVRQGPEANDSVAYTRAGSFTPDEDGFLRNVGGYYLQGWRLDATGSFVNDGDLGRLEPVRLNELAGTATPTTNVEFRANLDSSSPVFTGAYASGDIASGNVAPQFSRSMDIFDEQGNSHRVSVGFIKTGVNQWAAEIYADPSEVTTPTGVLASGTIAFNPDGSIDAGNTTPALLSPITPPWSNGAGAQAINFDLGTDGEINGLTQFGAESALISSSVNGGMMGTITSVSVSDEGVVSALFDDGSSIPVFQLPIATFPNPDGLSLLNGNAYEVSNDSGSAAINQPGSLGAGSLAAGALEASNVDLAEEFTNMIRFQRAYSASSRIITTVDEMLQEVGNLKR</sequence>
<dbReference type="Pfam" id="PF22692">
    <property type="entry name" value="LlgE_F_G_D1"/>
    <property type="match status" value="1"/>
</dbReference>
<dbReference type="Proteomes" id="UP000198462">
    <property type="component" value="Unassembled WGS sequence"/>
</dbReference>
<dbReference type="InterPro" id="IPR037925">
    <property type="entry name" value="FlgE/F/G-like"/>
</dbReference>
<evidence type="ECO:0000259" key="8">
    <source>
        <dbReference type="Pfam" id="PF22692"/>
    </source>
</evidence>
<dbReference type="Gene3D" id="2.60.98.20">
    <property type="entry name" value="Flagellar hook protein FlgE"/>
    <property type="match status" value="1"/>
</dbReference>
<dbReference type="SUPFAM" id="SSF117143">
    <property type="entry name" value="Flagellar hook protein flgE"/>
    <property type="match status" value="1"/>
</dbReference>
<keyword evidence="9" id="KW-0966">Cell projection</keyword>
<dbReference type="Pfam" id="PF06429">
    <property type="entry name" value="Flg_bbr_C"/>
    <property type="match status" value="1"/>
</dbReference>
<organism evidence="9 10">
    <name type="scientific">Pacificimonas flava</name>
    <dbReference type="NCBI Taxonomy" id="1234595"/>
    <lineage>
        <taxon>Bacteria</taxon>
        <taxon>Pseudomonadati</taxon>
        <taxon>Pseudomonadota</taxon>
        <taxon>Alphaproteobacteria</taxon>
        <taxon>Sphingomonadales</taxon>
        <taxon>Sphingosinicellaceae</taxon>
        <taxon>Pacificimonas</taxon>
    </lineage>
</organism>
<dbReference type="PANTHER" id="PTHR30435:SF1">
    <property type="entry name" value="FLAGELLAR HOOK PROTEIN FLGE"/>
    <property type="match status" value="1"/>
</dbReference>